<accession>A0A937XCY1</accession>
<dbReference type="Proteomes" id="UP000748308">
    <property type="component" value="Unassembled WGS sequence"/>
</dbReference>
<evidence type="ECO:0000256" key="4">
    <source>
        <dbReference type="RuleBase" id="RU003693"/>
    </source>
</evidence>
<dbReference type="InterPro" id="IPR004839">
    <property type="entry name" value="Aminotransferase_I/II_large"/>
</dbReference>
<evidence type="ECO:0000259" key="5">
    <source>
        <dbReference type="Pfam" id="PF00155"/>
    </source>
</evidence>
<dbReference type="EMBL" id="VGIY01000243">
    <property type="protein sequence ID" value="MBM3318027.1"/>
    <property type="molecule type" value="Genomic_DNA"/>
</dbReference>
<name>A0A937XCY1_UNCEI</name>
<dbReference type="GO" id="GO:0030170">
    <property type="term" value="F:pyridoxal phosphate binding"/>
    <property type="evidence" value="ECO:0007669"/>
    <property type="project" value="InterPro"/>
</dbReference>
<evidence type="ECO:0000313" key="6">
    <source>
        <dbReference type="EMBL" id="MBM3318027.1"/>
    </source>
</evidence>
<evidence type="ECO:0000256" key="1">
    <source>
        <dbReference type="ARBA" id="ARBA00001933"/>
    </source>
</evidence>
<gene>
    <name evidence="6" type="ORF">FJY75_09265</name>
</gene>
<comment type="caution">
    <text evidence="6">The sequence shown here is derived from an EMBL/GenBank/DDBJ whole genome shotgun (WGS) entry which is preliminary data.</text>
</comment>
<evidence type="ECO:0000256" key="3">
    <source>
        <dbReference type="ARBA" id="ARBA00022898"/>
    </source>
</evidence>
<comment type="cofactor">
    <cofactor evidence="1 4">
        <name>pyridoxal 5'-phosphate</name>
        <dbReference type="ChEBI" id="CHEBI:597326"/>
    </cofactor>
</comment>
<evidence type="ECO:0000313" key="7">
    <source>
        <dbReference type="Proteomes" id="UP000748308"/>
    </source>
</evidence>
<keyword evidence="6" id="KW-0032">Aminotransferase</keyword>
<dbReference type="InterPro" id="IPR050087">
    <property type="entry name" value="AON_synthase_class-II"/>
</dbReference>
<evidence type="ECO:0000256" key="2">
    <source>
        <dbReference type="ARBA" id="ARBA00022679"/>
    </source>
</evidence>
<dbReference type="PROSITE" id="PS00599">
    <property type="entry name" value="AA_TRANSFER_CLASS_2"/>
    <property type="match status" value="1"/>
</dbReference>
<dbReference type="SUPFAM" id="SSF53383">
    <property type="entry name" value="PLP-dependent transferases"/>
    <property type="match status" value="1"/>
</dbReference>
<protein>
    <submittedName>
        <fullName evidence="6">Aminotransferase class I/II-fold pyridoxal phosphate-dependent enzyme</fullName>
    </submittedName>
</protein>
<dbReference type="Pfam" id="PF00155">
    <property type="entry name" value="Aminotran_1_2"/>
    <property type="match status" value="1"/>
</dbReference>
<sequence>MTAKPHPAVAPVDLFQKCYAYKRVEEAKAAGLYPYFIPIEGSEGTVVTIGGEQKIMLGSNNYLGLTHDPRVMARAEEVTRHYGTGCTGSRFLNGTLDLHEKLERDLADLVRKEAALVFSTGYFANLGAISSLVGRNDYVIIDKLDHASIVDGCRMAVGETLRFRHNDVADLERVLLKAAHKPCGKLVVVDGIFSMEGDLSRLPEIVPMAKRYGARMMVDEAHSLGVMGPTGAGAAEHFGLSAEVDLLMGTFSKSFASIGGFIAGEARVVSYIKHNARALMFSAALPPYAVATVQTCLDILKAEPERRERLWRNAELMKNGIQSLGFNTGPCESPVIPVIVGPIEGTFVFWKELLERGVFTNPVVPPAVPENSCLIRTSVMASHTEELLARALEIFKAAGKKVGLI</sequence>
<dbReference type="InterPro" id="IPR015422">
    <property type="entry name" value="PyrdxlP-dep_Trfase_small"/>
</dbReference>
<keyword evidence="3 4" id="KW-0663">Pyridoxal phosphate</keyword>
<proteinExistence type="inferred from homology"/>
<dbReference type="PANTHER" id="PTHR13693">
    <property type="entry name" value="CLASS II AMINOTRANSFERASE/8-AMINO-7-OXONONANOATE SYNTHASE"/>
    <property type="match status" value="1"/>
</dbReference>
<dbReference type="InterPro" id="IPR015424">
    <property type="entry name" value="PyrdxlP-dep_Trfase"/>
</dbReference>
<comment type="similarity">
    <text evidence="4">Belongs to the class-II pyridoxal-phosphate-dependent aminotransferase family.</text>
</comment>
<feature type="domain" description="Aminotransferase class I/classII large" evidence="5">
    <location>
        <begin position="53"/>
        <end position="393"/>
    </location>
</feature>
<organism evidence="6 7">
    <name type="scientific">Eiseniibacteriota bacterium</name>
    <dbReference type="NCBI Taxonomy" id="2212470"/>
    <lineage>
        <taxon>Bacteria</taxon>
        <taxon>Candidatus Eiseniibacteriota</taxon>
    </lineage>
</organism>
<reference evidence="6" key="1">
    <citation type="submission" date="2019-03" db="EMBL/GenBank/DDBJ databases">
        <title>Lake Tanganyika Metagenome-Assembled Genomes (MAGs).</title>
        <authorList>
            <person name="Tran P."/>
        </authorList>
    </citation>
    <scope>NUCLEOTIDE SEQUENCE</scope>
    <source>
        <strain evidence="6">M_DeepCast_400m_m2_100</strain>
    </source>
</reference>
<dbReference type="PANTHER" id="PTHR13693:SF3">
    <property type="entry name" value="LD36009P"/>
    <property type="match status" value="1"/>
</dbReference>
<dbReference type="AlphaFoldDB" id="A0A937XCY1"/>
<dbReference type="InterPro" id="IPR015421">
    <property type="entry name" value="PyrdxlP-dep_Trfase_major"/>
</dbReference>
<dbReference type="GO" id="GO:0008483">
    <property type="term" value="F:transaminase activity"/>
    <property type="evidence" value="ECO:0007669"/>
    <property type="project" value="UniProtKB-KW"/>
</dbReference>
<dbReference type="InterPro" id="IPR001917">
    <property type="entry name" value="Aminotrans_II_pyridoxalP_BS"/>
</dbReference>
<dbReference type="Gene3D" id="3.90.1150.10">
    <property type="entry name" value="Aspartate Aminotransferase, domain 1"/>
    <property type="match status" value="1"/>
</dbReference>
<dbReference type="CDD" id="cd06454">
    <property type="entry name" value="KBL_like"/>
    <property type="match status" value="1"/>
</dbReference>
<keyword evidence="2" id="KW-0808">Transferase</keyword>
<dbReference type="Gene3D" id="3.40.640.10">
    <property type="entry name" value="Type I PLP-dependent aspartate aminotransferase-like (Major domain)"/>
    <property type="match status" value="1"/>
</dbReference>